<evidence type="ECO:0000256" key="2">
    <source>
        <dbReference type="ARBA" id="ARBA00022692"/>
    </source>
</evidence>
<feature type="transmembrane region" description="Helical" evidence="5">
    <location>
        <begin position="89"/>
        <end position="107"/>
    </location>
</feature>
<proteinExistence type="predicted"/>
<evidence type="ECO:0000313" key="7">
    <source>
        <dbReference type="EMBL" id="WFD41736.1"/>
    </source>
</evidence>
<name>A0AAF0F2L0_9BASI</name>
<dbReference type="PANTHER" id="PTHR11863">
    <property type="entry name" value="STEROL DESATURASE"/>
    <property type="match status" value="1"/>
</dbReference>
<keyword evidence="3 5" id="KW-1133">Transmembrane helix</keyword>
<sequence length="332" mass="38526">MSAASANRPRPHADTWLKNNSLPIIHRLIRFLEILPPASDEVPQHSMKDKVPVFSELNQALYLVPCALLPFAVRYVYYHYVDHTMPNPWIVWVLLFSYTLVFGARFVRFQNRLVKRYGYLDGGVGRDTIPYSQMTKVAMEAVGGLTLRPALTVMCAYDRNAPPSLSAWLPIQLFVFTLIEDFYYYWLHRACHEAQSAWHFHRLHHTTKHPTSLLLGYADEIQECFDIFIVPFMAWLTFPLSFDAMTAWIIIHISIQLHGHSGVRLHYGTILTGPYLRPLGLELVCEDHDLHHRHGWKDSYNYGKQSRVWDTLFGTGGERIECVPENLENRFI</sequence>
<accession>A0AAF0F2L0</accession>
<dbReference type="Proteomes" id="UP001214628">
    <property type="component" value="Chromosome 1"/>
</dbReference>
<dbReference type="InterPro" id="IPR006694">
    <property type="entry name" value="Fatty_acid_hydroxylase"/>
</dbReference>
<evidence type="ECO:0000256" key="5">
    <source>
        <dbReference type="SAM" id="Phobius"/>
    </source>
</evidence>
<dbReference type="AlphaFoldDB" id="A0AAF0F2L0"/>
<keyword evidence="8" id="KW-1185">Reference proteome</keyword>
<organism evidence="7 8">
    <name type="scientific">Malassezia psittaci</name>
    <dbReference type="NCBI Taxonomy" id="1821823"/>
    <lineage>
        <taxon>Eukaryota</taxon>
        <taxon>Fungi</taxon>
        <taxon>Dikarya</taxon>
        <taxon>Basidiomycota</taxon>
        <taxon>Ustilaginomycotina</taxon>
        <taxon>Malasseziomycetes</taxon>
        <taxon>Malasseziales</taxon>
        <taxon>Malasseziaceae</taxon>
        <taxon>Malassezia</taxon>
    </lineage>
</organism>
<keyword evidence="4 5" id="KW-0472">Membrane</keyword>
<dbReference type="InterPro" id="IPR050307">
    <property type="entry name" value="Sterol_Desaturase_Related"/>
</dbReference>
<feature type="domain" description="Fatty acid hydroxylase" evidence="6">
    <location>
        <begin position="174"/>
        <end position="315"/>
    </location>
</feature>
<dbReference type="Pfam" id="PF04116">
    <property type="entry name" value="FA_hydroxylase"/>
    <property type="match status" value="1"/>
</dbReference>
<evidence type="ECO:0000313" key="8">
    <source>
        <dbReference type="Proteomes" id="UP001214628"/>
    </source>
</evidence>
<protein>
    <recommendedName>
        <fullName evidence="6">Fatty acid hydroxylase domain-containing protein</fullName>
    </recommendedName>
</protein>
<dbReference type="GO" id="GO:0016020">
    <property type="term" value="C:membrane"/>
    <property type="evidence" value="ECO:0007669"/>
    <property type="project" value="UniProtKB-SubCell"/>
</dbReference>
<dbReference type="GO" id="GO:0008610">
    <property type="term" value="P:lipid biosynthetic process"/>
    <property type="evidence" value="ECO:0007669"/>
    <property type="project" value="InterPro"/>
</dbReference>
<evidence type="ECO:0000259" key="6">
    <source>
        <dbReference type="Pfam" id="PF04116"/>
    </source>
</evidence>
<keyword evidence="2 5" id="KW-0812">Transmembrane</keyword>
<comment type="subcellular location">
    <subcellularLocation>
        <location evidence="1">Membrane</location>
    </subcellularLocation>
</comment>
<dbReference type="GO" id="GO:0005506">
    <property type="term" value="F:iron ion binding"/>
    <property type="evidence" value="ECO:0007669"/>
    <property type="project" value="InterPro"/>
</dbReference>
<evidence type="ECO:0000256" key="4">
    <source>
        <dbReference type="ARBA" id="ARBA00023136"/>
    </source>
</evidence>
<evidence type="ECO:0000256" key="3">
    <source>
        <dbReference type="ARBA" id="ARBA00022989"/>
    </source>
</evidence>
<dbReference type="EMBL" id="CP118375">
    <property type="protein sequence ID" value="WFD41736.1"/>
    <property type="molecule type" value="Genomic_DNA"/>
</dbReference>
<evidence type="ECO:0000256" key="1">
    <source>
        <dbReference type="ARBA" id="ARBA00004370"/>
    </source>
</evidence>
<reference evidence="7" key="1">
    <citation type="submission" date="2023-02" db="EMBL/GenBank/DDBJ databases">
        <title>Mating type loci evolution in Malassezia.</title>
        <authorList>
            <person name="Coelho M.A."/>
        </authorList>
    </citation>
    <scope>NUCLEOTIDE SEQUENCE</scope>
    <source>
        <strain evidence="7">CBS 14136</strain>
    </source>
</reference>
<gene>
    <name evidence="7" type="ORF">MPSI1_000372</name>
</gene>
<dbReference type="GO" id="GO:0016491">
    <property type="term" value="F:oxidoreductase activity"/>
    <property type="evidence" value="ECO:0007669"/>
    <property type="project" value="InterPro"/>
</dbReference>
<feature type="transmembrane region" description="Helical" evidence="5">
    <location>
        <begin position="60"/>
        <end position="77"/>
    </location>
</feature>